<keyword evidence="2" id="KW-0479">Metal-binding</keyword>
<evidence type="ECO:0000313" key="9">
    <source>
        <dbReference type="EMBL" id="OAD79591.1"/>
    </source>
</evidence>
<feature type="coiled-coil region" evidence="6">
    <location>
        <begin position="330"/>
        <end position="357"/>
    </location>
</feature>
<dbReference type="GeneID" id="29003979"/>
<accession>A0A167QEP9</accession>
<sequence length="371" mass="42428">MINITTTTTTPTNNALEIANEILELMSKVRKELNLLPPLNGIKRKLPDEDEDVHKRVKLSPSDVNRIYDRNEFLGRLKTYPGIYIYSRRPVSAVACAKNGWYYEKTVESLDNDVGLLSCKDCKGTLAVIDLSPHDPSNPQINKIITIYEEGLKAYHKEGCFWEFSQCNDYVNSFPISTYKEALELVCTQGKLLYSQQHILPNIVDPLDKYQRRAVNQVAQHYEHNKDEAMAIVTDSSLITAYTLPLYGWKLKSTEVPYLQCDSCFQRYSLSQENKSDQFDVIKEHRPNCPWVSSTDALIYRPGSQQGLMNGYGWMLGFVNKEHLLLLEALESNRTALQHLSDKKDALRKKLEEDTKRILLAASKPFTPSPE</sequence>
<evidence type="ECO:0000256" key="5">
    <source>
        <dbReference type="ARBA" id="ARBA00023242"/>
    </source>
</evidence>
<dbReference type="GO" id="GO:0005634">
    <property type="term" value="C:nucleus"/>
    <property type="evidence" value="ECO:0007669"/>
    <property type="project" value="UniProtKB-SubCell"/>
</dbReference>
<dbReference type="OrthoDB" id="2592092at2759"/>
<evidence type="ECO:0000259" key="7">
    <source>
        <dbReference type="Pfam" id="PF07967"/>
    </source>
</evidence>
<organism evidence="9 10">
    <name type="scientific">Phycomyces blakesleeanus (strain ATCC 8743b / DSM 1359 / FGSC 10004 / NBRC 33097 / NRRL 1555)</name>
    <dbReference type="NCBI Taxonomy" id="763407"/>
    <lineage>
        <taxon>Eukaryota</taxon>
        <taxon>Fungi</taxon>
        <taxon>Fungi incertae sedis</taxon>
        <taxon>Mucoromycota</taxon>
        <taxon>Mucoromycotina</taxon>
        <taxon>Mucoromycetes</taxon>
        <taxon>Mucorales</taxon>
        <taxon>Phycomycetaceae</taxon>
        <taxon>Phycomyces</taxon>
    </lineage>
</organism>
<dbReference type="Pfam" id="PF07967">
    <property type="entry name" value="zf-C3HC"/>
    <property type="match status" value="1"/>
</dbReference>
<evidence type="ECO:0000256" key="2">
    <source>
        <dbReference type="ARBA" id="ARBA00022723"/>
    </source>
</evidence>
<dbReference type="EMBL" id="KV440972">
    <property type="protein sequence ID" value="OAD79591.1"/>
    <property type="molecule type" value="Genomic_DNA"/>
</dbReference>
<dbReference type="PANTHER" id="PTHR15835:SF6">
    <property type="entry name" value="ZINC FINGER C3HC-TYPE PROTEIN 1"/>
    <property type="match status" value="1"/>
</dbReference>
<feature type="domain" description="NuBaID C-terminal" evidence="8">
    <location>
        <begin position="241"/>
        <end position="295"/>
    </location>
</feature>
<keyword evidence="3" id="KW-0863">Zinc-finger</keyword>
<dbReference type="InterPro" id="IPR012935">
    <property type="entry name" value="NuBaID_N"/>
</dbReference>
<evidence type="ECO:0000256" key="6">
    <source>
        <dbReference type="SAM" id="Coils"/>
    </source>
</evidence>
<dbReference type="STRING" id="763407.A0A167QEP9"/>
<reference evidence="10" key="1">
    <citation type="submission" date="2015-06" db="EMBL/GenBank/DDBJ databases">
        <title>Expansion of signal transduction pathways in fungi by whole-genome duplication.</title>
        <authorList>
            <consortium name="DOE Joint Genome Institute"/>
            <person name="Corrochano L.M."/>
            <person name="Kuo A."/>
            <person name="Marcet-Houben M."/>
            <person name="Polaino S."/>
            <person name="Salamov A."/>
            <person name="Villalobos J.M."/>
            <person name="Alvarez M.I."/>
            <person name="Avalos J."/>
            <person name="Benito E.P."/>
            <person name="Benoit I."/>
            <person name="Burger G."/>
            <person name="Camino L.P."/>
            <person name="Canovas D."/>
            <person name="Cerda-Olmedo E."/>
            <person name="Cheng J.-F."/>
            <person name="Dominguez A."/>
            <person name="Elias M."/>
            <person name="Eslava A.P."/>
            <person name="Glaser F."/>
            <person name="Grimwood J."/>
            <person name="Gutierrez G."/>
            <person name="Heitman J."/>
            <person name="Henrissat B."/>
            <person name="Iturriaga E.A."/>
            <person name="Lang B.F."/>
            <person name="Lavin J.L."/>
            <person name="Lee S."/>
            <person name="Li W."/>
            <person name="Lindquist E."/>
            <person name="Lopez-Garcia S."/>
            <person name="Luque E.M."/>
            <person name="Marcos A.T."/>
            <person name="Martin J."/>
            <person name="McCluskey K."/>
            <person name="Medina H.R."/>
            <person name="Miralles-Duran A."/>
            <person name="Miyazaki A."/>
            <person name="Munoz-Torres E."/>
            <person name="Oguiza J.A."/>
            <person name="Ohm R."/>
            <person name="Olmedo M."/>
            <person name="Orejas M."/>
            <person name="Ortiz-Castellanos L."/>
            <person name="Pisabarro A.G."/>
            <person name="Rodriguez-Romero J."/>
            <person name="Ruiz-Herrera J."/>
            <person name="Ruiz-Vazquez R."/>
            <person name="Sanz C."/>
            <person name="Schackwitz W."/>
            <person name="Schmutz J."/>
            <person name="Shahriari M."/>
            <person name="Shelest E."/>
            <person name="Silva-Franco F."/>
            <person name="Soanes D."/>
            <person name="Syed K."/>
            <person name="Tagua V.G."/>
            <person name="Talbot N.J."/>
            <person name="Thon M."/>
            <person name="De vries R.P."/>
            <person name="Wiebenga A."/>
            <person name="Yadav J.S."/>
            <person name="Braun E.L."/>
            <person name="Baker S."/>
            <person name="Garre V."/>
            <person name="Horwitz B."/>
            <person name="Torres-Martinez S."/>
            <person name="Idnurm A."/>
            <person name="Herrera-Estrella A."/>
            <person name="Gabaldon T."/>
            <person name="Grigoriev I.V."/>
        </authorList>
    </citation>
    <scope>NUCLEOTIDE SEQUENCE [LARGE SCALE GENOMIC DNA]</scope>
    <source>
        <strain evidence="10">NRRL 1555(-)</strain>
    </source>
</reference>
<feature type="domain" description="C3HC-type" evidence="7">
    <location>
        <begin position="68"/>
        <end position="194"/>
    </location>
</feature>
<gene>
    <name evidence="9" type="ORF">PHYBLDRAFT_75569</name>
</gene>
<evidence type="ECO:0008006" key="11">
    <source>
        <dbReference type="Google" id="ProtNLM"/>
    </source>
</evidence>
<dbReference type="AlphaFoldDB" id="A0A167QEP9"/>
<evidence type="ECO:0000259" key="8">
    <source>
        <dbReference type="Pfam" id="PF08600"/>
    </source>
</evidence>
<dbReference type="InParanoid" id="A0A167QEP9"/>
<name>A0A167QEP9_PHYB8</name>
<protein>
    <recommendedName>
        <fullName evidence="11">C3HC-type domain-containing protein</fullName>
    </recommendedName>
</protein>
<keyword evidence="10" id="KW-1185">Reference proteome</keyword>
<dbReference type="PANTHER" id="PTHR15835">
    <property type="entry name" value="NUCLEAR-INTERACTING PARTNER OF ALK"/>
    <property type="match status" value="1"/>
</dbReference>
<dbReference type="VEuPathDB" id="FungiDB:PHYBLDRAFT_75569"/>
<dbReference type="InterPro" id="IPR013909">
    <property type="entry name" value="NuBaID_C"/>
</dbReference>
<dbReference type="RefSeq" id="XP_018297631.1">
    <property type="nucleotide sequence ID" value="XM_018443073.1"/>
</dbReference>
<dbReference type="Pfam" id="PF08600">
    <property type="entry name" value="NuBaID_C"/>
    <property type="match status" value="1"/>
</dbReference>
<proteinExistence type="predicted"/>
<comment type="subcellular location">
    <subcellularLocation>
        <location evidence="1">Nucleus</location>
    </subcellularLocation>
</comment>
<evidence type="ECO:0000313" key="10">
    <source>
        <dbReference type="Proteomes" id="UP000077315"/>
    </source>
</evidence>
<evidence type="ECO:0000256" key="3">
    <source>
        <dbReference type="ARBA" id="ARBA00022771"/>
    </source>
</evidence>
<keyword evidence="6" id="KW-0175">Coiled coil</keyword>
<evidence type="ECO:0000256" key="1">
    <source>
        <dbReference type="ARBA" id="ARBA00004123"/>
    </source>
</evidence>
<dbReference type="GO" id="GO:0008270">
    <property type="term" value="F:zinc ion binding"/>
    <property type="evidence" value="ECO:0007669"/>
    <property type="project" value="UniProtKB-KW"/>
</dbReference>
<evidence type="ECO:0000256" key="4">
    <source>
        <dbReference type="ARBA" id="ARBA00022833"/>
    </source>
</evidence>
<dbReference type="Proteomes" id="UP000077315">
    <property type="component" value="Unassembled WGS sequence"/>
</dbReference>
<keyword evidence="4" id="KW-0862">Zinc</keyword>
<keyword evidence="5" id="KW-0539">Nucleus</keyword>